<dbReference type="SMART" id="SM00507">
    <property type="entry name" value="HNHc"/>
    <property type="match status" value="1"/>
</dbReference>
<proteinExistence type="predicted"/>
<dbReference type="EMBL" id="FNKH01000002">
    <property type="protein sequence ID" value="SDQ24412.1"/>
    <property type="molecule type" value="Genomic_DNA"/>
</dbReference>
<dbReference type="RefSeq" id="WP_083339480.1">
    <property type="nucleotide sequence ID" value="NZ_CP018863.1"/>
</dbReference>
<dbReference type="CDD" id="cd00085">
    <property type="entry name" value="HNHc"/>
    <property type="match status" value="1"/>
</dbReference>
<dbReference type="Proteomes" id="UP000181917">
    <property type="component" value="Unassembled WGS sequence"/>
</dbReference>
<feature type="domain" description="HNH nuclease" evidence="2">
    <location>
        <begin position="570"/>
        <end position="625"/>
    </location>
</feature>
<feature type="region of interest" description="Disordered" evidence="1">
    <location>
        <begin position="637"/>
        <end position="702"/>
    </location>
</feature>
<reference evidence="3 4" key="1">
    <citation type="submission" date="2016-10" db="EMBL/GenBank/DDBJ databases">
        <authorList>
            <person name="de Groot N.N."/>
        </authorList>
    </citation>
    <scope>NUCLEOTIDE SEQUENCE [LARGE SCALE GENOMIC DNA]</scope>
    <source>
        <strain evidence="3 4">DSM 20117</strain>
    </source>
</reference>
<sequence length="702" mass="75963">MAAEEHSPDTGSPADGHVSAGPVPGQKSVPSPMPGDRRPRDRERETVVRREDGWSHYRGTQEKLRENVAHWIKRRREEARERLAAGLPPRSPAMAKDMEELRAKARAMEELSFKARYPDPALSAYGPDPLAEQDIPRPTEEPLPYDGEVGFDDFAPWDREPEWACRPLVGPVPVCWGPAEELGDVPAELFTEDHAEYYAHRLSRIAAGGPAEWFRLFGTINASSTTNAAGAVDAANAADAVAAATTGGVASEASALAGVDELDYQGAVEHLVAGRRLVAWVQACMVRLAAHVGDAALAQLPPPREGAGPDVTGPLQDLADQSAAEELACLYRITELEGRQTLQQARELCAHYPGTLAALSAGEMDLDQATVIVRQGETLPDGQKPGYEGALLAKAGQQTPRQLLYAARKERESRDPDSLAKRHAQAVKRRNVCLEPDGDGMVTLRARVSAETGLAIHNRLTDAARSLQTEAETRTVGQLRADVFADLLLHAGMETGPAAGIRPEVALTVPVFTLLGLDDEPATLEGYGPIPADVARRLCQDAPSFHRILTHPETGAVLSYGKTTYKPPADLARAVRHRDPVCAGPGCTAAARDCELDHTIEYHGNGGHGETDYINLGPLCKLLHRLKSHAGWKIIQTGPGEFTTTTPGNQKYTTRPGDFRDTSPPTYPDTVLDNLPDDHRQRLRPKPAPPWDGTIKNDPPPF</sequence>
<dbReference type="AlphaFoldDB" id="A0A1H0ZAH8"/>
<keyword evidence="4" id="KW-1185">Reference proteome</keyword>
<evidence type="ECO:0000259" key="2">
    <source>
        <dbReference type="SMART" id="SM00507"/>
    </source>
</evidence>
<feature type="region of interest" description="Disordered" evidence="1">
    <location>
        <begin position="1"/>
        <end position="56"/>
    </location>
</feature>
<protein>
    <recommendedName>
        <fullName evidence="2">HNH nuclease domain-containing protein</fullName>
    </recommendedName>
</protein>
<gene>
    <name evidence="3" type="ORF">SAMN04489742_0235</name>
</gene>
<evidence type="ECO:0000313" key="3">
    <source>
        <dbReference type="EMBL" id="SDQ24412.1"/>
    </source>
</evidence>
<feature type="compositionally biased region" description="Low complexity" evidence="1">
    <location>
        <begin position="637"/>
        <end position="648"/>
    </location>
</feature>
<organism evidence="3 4">
    <name type="scientific">Crystallibacter crystallopoietes</name>
    <dbReference type="NCBI Taxonomy" id="37928"/>
    <lineage>
        <taxon>Bacteria</taxon>
        <taxon>Bacillati</taxon>
        <taxon>Actinomycetota</taxon>
        <taxon>Actinomycetes</taxon>
        <taxon>Micrococcales</taxon>
        <taxon>Micrococcaceae</taxon>
        <taxon>Crystallibacter</taxon>
    </lineage>
</organism>
<dbReference type="InterPro" id="IPR003615">
    <property type="entry name" value="HNH_nuc"/>
</dbReference>
<dbReference type="STRING" id="37928.SAMN04489742_0235"/>
<name>A0A1H0ZAH8_9MICC</name>
<accession>A0A1H0ZAH8</accession>
<evidence type="ECO:0000313" key="4">
    <source>
        <dbReference type="Proteomes" id="UP000181917"/>
    </source>
</evidence>
<evidence type="ECO:0000256" key="1">
    <source>
        <dbReference type="SAM" id="MobiDB-lite"/>
    </source>
</evidence>
<dbReference type="Pfam" id="PF02720">
    <property type="entry name" value="DUF222"/>
    <property type="match status" value="1"/>
</dbReference>
<dbReference type="OrthoDB" id="5197219at2"/>
<feature type="compositionally biased region" description="Basic and acidic residues" evidence="1">
    <location>
        <begin position="35"/>
        <end position="56"/>
    </location>
</feature>
<dbReference type="InterPro" id="IPR003870">
    <property type="entry name" value="DUF222"/>
</dbReference>